<sequence length="121" mass="13917">MDDNDLVSTLFAIYVELSQCNLGQLKRPIFYVRSHLRTFTRLVYCFYRVDERIVIIVVIIAIVAVFALLLWFAFNKVMQQVEANEVTITLVAQVRGNRETSGQMDTFGDMGSKIFRLSVLC</sequence>
<proteinExistence type="predicted"/>
<keyword evidence="1" id="KW-0812">Transmembrane</keyword>
<reference evidence="2" key="2">
    <citation type="submission" date="2020-05" db="UniProtKB">
        <authorList>
            <consortium name="EnsemblMetazoa"/>
        </authorList>
    </citation>
    <scope>IDENTIFICATION</scope>
    <source>
        <strain evidence="2">IAEA</strain>
    </source>
</reference>
<dbReference type="AlphaFoldDB" id="A0A1B0AMA8"/>
<keyword evidence="3" id="KW-1185">Reference proteome</keyword>
<protein>
    <submittedName>
        <fullName evidence="2">Uncharacterized protein</fullName>
    </submittedName>
</protein>
<dbReference type="EnsemblMetazoa" id="GPPI001671-RA">
    <property type="protein sequence ID" value="GPPI001671-PA"/>
    <property type="gene ID" value="GPPI001671"/>
</dbReference>
<accession>A0A1B0AMA8</accession>
<keyword evidence="1" id="KW-0472">Membrane</keyword>
<organism evidence="2 3">
    <name type="scientific">Glossina palpalis gambiensis</name>
    <dbReference type="NCBI Taxonomy" id="67801"/>
    <lineage>
        <taxon>Eukaryota</taxon>
        <taxon>Metazoa</taxon>
        <taxon>Ecdysozoa</taxon>
        <taxon>Arthropoda</taxon>
        <taxon>Hexapoda</taxon>
        <taxon>Insecta</taxon>
        <taxon>Pterygota</taxon>
        <taxon>Neoptera</taxon>
        <taxon>Endopterygota</taxon>
        <taxon>Diptera</taxon>
        <taxon>Brachycera</taxon>
        <taxon>Muscomorpha</taxon>
        <taxon>Hippoboscoidea</taxon>
        <taxon>Glossinidae</taxon>
        <taxon>Glossina</taxon>
    </lineage>
</organism>
<evidence type="ECO:0000313" key="2">
    <source>
        <dbReference type="EnsemblMetazoa" id="GPPI001671-PA"/>
    </source>
</evidence>
<dbReference type="VEuPathDB" id="VectorBase:GPPI001671"/>
<evidence type="ECO:0000313" key="3">
    <source>
        <dbReference type="Proteomes" id="UP000092460"/>
    </source>
</evidence>
<reference evidence="3" key="1">
    <citation type="submission" date="2015-01" db="EMBL/GenBank/DDBJ databases">
        <authorList>
            <person name="Aksoy S."/>
            <person name="Warren W."/>
            <person name="Wilson R.K."/>
        </authorList>
    </citation>
    <scope>NUCLEOTIDE SEQUENCE [LARGE SCALE GENOMIC DNA]</scope>
    <source>
        <strain evidence="3">IAEA</strain>
    </source>
</reference>
<dbReference type="Proteomes" id="UP000092460">
    <property type="component" value="Unassembled WGS sequence"/>
</dbReference>
<evidence type="ECO:0000256" key="1">
    <source>
        <dbReference type="SAM" id="Phobius"/>
    </source>
</evidence>
<keyword evidence="1" id="KW-1133">Transmembrane helix</keyword>
<feature type="transmembrane region" description="Helical" evidence="1">
    <location>
        <begin position="53"/>
        <end position="74"/>
    </location>
</feature>
<dbReference type="EMBL" id="JXJN01000381">
    <property type="status" value="NOT_ANNOTATED_CDS"/>
    <property type="molecule type" value="Genomic_DNA"/>
</dbReference>
<name>A0A1B0AMA8_9MUSC</name>